<accession>A0ABX3XCC1</accession>
<dbReference type="Proteomes" id="UP000193884">
    <property type="component" value="Unassembled WGS sequence"/>
</dbReference>
<evidence type="ECO:0000313" key="2">
    <source>
        <dbReference type="Proteomes" id="UP000193884"/>
    </source>
</evidence>
<name>A0ABX3XCC1_9BRAD</name>
<organism evidence="1 2">
    <name type="scientific">Bradyrhizobium canariense</name>
    <dbReference type="NCBI Taxonomy" id="255045"/>
    <lineage>
        <taxon>Bacteria</taxon>
        <taxon>Pseudomonadati</taxon>
        <taxon>Pseudomonadota</taxon>
        <taxon>Alphaproteobacteria</taxon>
        <taxon>Hyphomicrobiales</taxon>
        <taxon>Nitrobacteraceae</taxon>
        <taxon>Bradyrhizobium</taxon>
    </lineage>
</organism>
<dbReference type="RefSeq" id="WP_085383190.1">
    <property type="nucleotide sequence ID" value="NZ_NAFJ01000078.1"/>
</dbReference>
<proteinExistence type="predicted"/>
<dbReference type="EMBL" id="NAFK01000099">
    <property type="protein sequence ID" value="OSJ35918.1"/>
    <property type="molecule type" value="Genomic_DNA"/>
</dbReference>
<protein>
    <submittedName>
        <fullName evidence="1">Uncharacterized protein</fullName>
    </submittedName>
</protein>
<gene>
    <name evidence="1" type="ORF">BST63_01180</name>
</gene>
<sequence length="66" mass="7454">MSQFMMDCYFPEVTKPDGVTCDSFPIKALNDDDAIAEAKRVAIWKKPLRYGVRIVSKAGDKTIFHS</sequence>
<reference evidence="1 2" key="1">
    <citation type="submission" date="2017-03" db="EMBL/GenBank/DDBJ databases">
        <title>Whole genome sequences of fourteen strains of Bradyrhizobium canariense and one strain of Bradyrhizobium japonicum isolated from Lupinus (Papilionoideae: Genisteae) species in Algeria.</title>
        <authorList>
            <person name="Crovadore J."/>
            <person name="Chekireb D."/>
            <person name="Brachmann A."/>
            <person name="Chablais R."/>
            <person name="Cochard B."/>
            <person name="Lefort F."/>
        </authorList>
    </citation>
    <scope>NUCLEOTIDE SEQUENCE [LARGE SCALE GENOMIC DNA]</scope>
    <source>
        <strain evidence="1 2">UBMAN05</strain>
    </source>
</reference>
<keyword evidence="2" id="KW-1185">Reference proteome</keyword>
<comment type="caution">
    <text evidence="1">The sequence shown here is derived from an EMBL/GenBank/DDBJ whole genome shotgun (WGS) entry which is preliminary data.</text>
</comment>
<evidence type="ECO:0000313" key="1">
    <source>
        <dbReference type="EMBL" id="OSJ35918.1"/>
    </source>
</evidence>